<accession>A0A857J5W1</accession>
<sequence>MSLKPTVEQAIRRLRLDDDLTGDVRDAIEAAFAETLAFLDGRLYEVESPESLLDPRAIIMTPDIIAAQLLLADALVGANDTRAREYKRTAAFNILRPRRIAGC</sequence>
<keyword evidence="2" id="KW-1185">Reference proteome</keyword>
<dbReference type="AlphaFoldDB" id="A0A857J5W1"/>
<dbReference type="Proteomes" id="UP000464787">
    <property type="component" value="Chromosome"/>
</dbReference>
<organism evidence="1 2">
    <name type="scientific">Xylophilus rhododendri</name>
    <dbReference type="NCBI Taxonomy" id="2697032"/>
    <lineage>
        <taxon>Bacteria</taxon>
        <taxon>Pseudomonadati</taxon>
        <taxon>Pseudomonadota</taxon>
        <taxon>Betaproteobacteria</taxon>
        <taxon>Burkholderiales</taxon>
        <taxon>Xylophilus</taxon>
    </lineage>
</organism>
<reference evidence="1 2" key="1">
    <citation type="submission" date="2020-01" db="EMBL/GenBank/DDBJ databases">
        <title>Genome sequencing of strain KACC 21265.</title>
        <authorList>
            <person name="Heo J."/>
            <person name="Kim S.-J."/>
            <person name="Kim J.-S."/>
            <person name="Hong S.-B."/>
            <person name="Kwon S.-W."/>
        </authorList>
    </citation>
    <scope>NUCLEOTIDE SEQUENCE [LARGE SCALE GENOMIC DNA]</scope>
    <source>
        <strain evidence="1 2">KACC 21265</strain>
    </source>
</reference>
<protein>
    <recommendedName>
        <fullName evidence="3">Phage gp6-like head-tail connector protein</fullName>
    </recommendedName>
</protein>
<evidence type="ECO:0000313" key="1">
    <source>
        <dbReference type="EMBL" id="QHI99360.1"/>
    </source>
</evidence>
<name>A0A857J5W1_9BURK</name>
<proteinExistence type="predicted"/>
<gene>
    <name evidence="1" type="ORF">GT347_16065</name>
</gene>
<dbReference type="KEGG" id="xyk:GT347_16065"/>
<evidence type="ECO:0008006" key="3">
    <source>
        <dbReference type="Google" id="ProtNLM"/>
    </source>
</evidence>
<evidence type="ECO:0000313" key="2">
    <source>
        <dbReference type="Proteomes" id="UP000464787"/>
    </source>
</evidence>
<dbReference type="EMBL" id="CP047650">
    <property type="protein sequence ID" value="QHI99360.1"/>
    <property type="molecule type" value="Genomic_DNA"/>
</dbReference>
<dbReference type="RefSeq" id="WP_160553173.1">
    <property type="nucleotide sequence ID" value="NZ_CP047650.1"/>
</dbReference>